<dbReference type="Proteomes" id="UP000541444">
    <property type="component" value="Unassembled WGS sequence"/>
</dbReference>
<keyword evidence="4" id="KW-1185">Reference proteome</keyword>
<feature type="compositionally biased region" description="Polar residues" evidence="2">
    <location>
        <begin position="1"/>
        <end position="21"/>
    </location>
</feature>
<protein>
    <submittedName>
        <fullName evidence="3">Uncharacterized protein</fullName>
    </submittedName>
</protein>
<name>A0A7J7MT44_9MAGN</name>
<keyword evidence="1" id="KW-0175">Coiled coil</keyword>
<comment type="caution">
    <text evidence="3">The sequence shown here is derived from an EMBL/GenBank/DDBJ whole genome shotgun (WGS) entry which is preliminary data.</text>
</comment>
<evidence type="ECO:0000256" key="1">
    <source>
        <dbReference type="SAM" id="Coils"/>
    </source>
</evidence>
<evidence type="ECO:0000313" key="4">
    <source>
        <dbReference type="Proteomes" id="UP000541444"/>
    </source>
</evidence>
<feature type="coiled-coil region" evidence="1">
    <location>
        <begin position="366"/>
        <end position="439"/>
    </location>
</feature>
<feature type="coiled-coil region" evidence="1">
    <location>
        <begin position="283"/>
        <end position="310"/>
    </location>
</feature>
<proteinExistence type="predicted"/>
<dbReference type="EMBL" id="JACGCM010001245">
    <property type="protein sequence ID" value="KAF6157950.1"/>
    <property type="molecule type" value="Genomic_DNA"/>
</dbReference>
<organism evidence="3 4">
    <name type="scientific">Kingdonia uniflora</name>
    <dbReference type="NCBI Taxonomy" id="39325"/>
    <lineage>
        <taxon>Eukaryota</taxon>
        <taxon>Viridiplantae</taxon>
        <taxon>Streptophyta</taxon>
        <taxon>Embryophyta</taxon>
        <taxon>Tracheophyta</taxon>
        <taxon>Spermatophyta</taxon>
        <taxon>Magnoliopsida</taxon>
        <taxon>Ranunculales</taxon>
        <taxon>Circaeasteraceae</taxon>
        <taxon>Kingdonia</taxon>
    </lineage>
</organism>
<evidence type="ECO:0000256" key="2">
    <source>
        <dbReference type="SAM" id="MobiDB-lite"/>
    </source>
</evidence>
<feature type="region of interest" description="Disordered" evidence="2">
    <location>
        <begin position="1"/>
        <end position="24"/>
    </location>
</feature>
<sequence length="471" mass="52719">MGNSSVNEVSTSGQTNKSNNEGEVGLEQFLGFPGQLVSYPSGSDAFREFCKAKAAVGEKWGNCVEFIGRSMTGVDEGKRQVSGEEARTNFSKTFGTGSSAQSNPVKSSKIALKYLKKRKIKALPAPGTTGSGEVARDRRRVKPSGESGEMVSEGQSAVVDDLKWSKKGPGWWFSTERKIRSRCIEDEENEPKKANIELEKEFARSRTNVLKEVRLGCHLMLKGYSEEEEVDAIKADTYAEEEDKEEVEAVGIIDGLDGASHQTVLENQGDDVELPEGGSEMAIREMSLSIKDLESKLARERETSKALLSAQEEQQVKLDSSHSRENDVLMCNREFAEQFDRMQEGHVQKENANLRECQHKLDTALIRKKVLEGEELNAEIRKLRARVVDLEAMNLAESAKYIKKLEENVIYHAKVNAEMTEQKNEYARLESHLEKVRVRFAIMVIPDASRSDLLKAIVAYFPEEVKILESE</sequence>
<dbReference type="AlphaFoldDB" id="A0A7J7MT44"/>
<gene>
    <name evidence="3" type="ORF">GIB67_015266</name>
</gene>
<accession>A0A7J7MT44</accession>
<feature type="region of interest" description="Disordered" evidence="2">
    <location>
        <begin position="125"/>
        <end position="154"/>
    </location>
</feature>
<evidence type="ECO:0000313" key="3">
    <source>
        <dbReference type="EMBL" id="KAF6157950.1"/>
    </source>
</evidence>
<reference evidence="3 4" key="1">
    <citation type="journal article" date="2020" name="IScience">
        <title>Genome Sequencing of the Endangered Kingdonia uniflora (Circaeasteraceae, Ranunculales) Reveals Potential Mechanisms of Evolutionary Specialization.</title>
        <authorList>
            <person name="Sun Y."/>
            <person name="Deng T."/>
            <person name="Zhang A."/>
            <person name="Moore M.J."/>
            <person name="Landis J.B."/>
            <person name="Lin N."/>
            <person name="Zhang H."/>
            <person name="Zhang X."/>
            <person name="Huang J."/>
            <person name="Zhang X."/>
            <person name="Sun H."/>
            <person name="Wang H."/>
        </authorList>
    </citation>
    <scope>NUCLEOTIDE SEQUENCE [LARGE SCALE GENOMIC DNA]</scope>
    <source>
        <strain evidence="3">TB1705</strain>
        <tissue evidence="3">Leaf</tissue>
    </source>
</reference>